<accession>A0ABM3AQI9</accession>
<keyword evidence="1" id="KW-1185">Reference proteome</keyword>
<dbReference type="GeneID" id="121220977"/>
<gene>
    <name evidence="2" type="primary">LOC121220977</name>
</gene>
<protein>
    <submittedName>
        <fullName evidence="2">Uncharacterized protein</fullName>
    </submittedName>
</protein>
<evidence type="ECO:0000313" key="1">
    <source>
        <dbReference type="Proteomes" id="UP000818029"/>
    </source>
</evidence>
<dbReference type="RefSeq" id="XP_040957108.1">
    <property type="nucleotide sequence ID" value="XM_041101174.1"/>
</dbReference>
<reference evidence="1" key="1">
    <citation type="journal article" date="2020" name="Nat. Genet.">
        <title>Genomic diversifications of five Gossypium allopolyploid species and their impact on cotton improvement.</title>
        <authorList>
            <person name="Chen Z.J."/>
            <person name="Sreedasyam A."/>
            <person name="Ando A."/>
            <person name="Song Q."/>
            <person name="De Santiago L.M."/>
            <person name="Hulse-Kemp A.M."/>
            <person name="Ding M."/>
            <person name="Ye W."/>
            <person name="Kirkbride R.C."/>
            <person name="Jenkins J."/>
            <person name="Plott C."/>
            <person name="Lovell J."/>
            <person name="Lin Y.M."/>
            <person name="Vaughn R."/>
            <person name="Liu B."/>
            <person name="Simpson S."/>
            <person name="Scheffler B.E."/>
            <person name="Wen L."/>
            <person name="Saski C.A."/>
            <person name="Grover C.E."/>
            <person name="Hu G."/>
            <person name="Conover J.L."/>
            <person name="Carlson J.W."/>
            <person name="Shu S."/>
            <person name="Boston L.B."/>
            <person name="Williams M."/>
            <person name="Peterson D.G."/>
            <person name="McGee K."/>
            <person name="Jones D.C."/>
            <person name="Wendel J.F."/>
            <person name="Stelly D.M."/>
            <person name="Grimwood J."/>
            <person name="Schmutz J."/>
        </authorList>
    </citation>
    <scope>NUCLEOTIDE SEQUENCE [LARGE SCALE GENOMIC DNA]</scope>
    <source>
        <strain evidence="1">cv. TM-1</strain>
    </source>
</reference>
<organism evidence="1 2">
    <name type="scientific">Gossypium hirsutum</name>
    <name type="common">Upland cotton</name>
    <name type="synonym">Gossypium mexicanum</name>
    <dbReference type="NCBI Taxonomy" id="3635"/>
    <lineage>
        <taxon>Eukaryota</taxon>
        <taxon>Viridiplantae</taxon>
        <taxon>Streptophyta</taxon>
        <taxon>Embryophyta</taxon>
        <taxon>Tracheophyta</taxon>
        <taxon>Spermatophyta</taxon>
        <taxon>Magnoliopsida</taxon>
        <taxon>eudicotyledons</taxon>
        <taxon>Gunneridae</taxon>
        <taxon>Pentapetalae</taxon>
        <taxon>rosids</taxon>
        <taxon>malvids</taxon>
        <taxon>Malvales</taxon>
        <taxon>Malvaceae</taxon>
        <taxon>Malvoideae</taxon>
        <taxon>Gossypium</taxon>
    </lineage>
</organism>
<sequence>MSTFHCQNMGYSVKRTVHKLGVPFHNQPLKALQFCEDQRSFTSSCFRHECVIHTFHQIRNRPKGEFELATMSIYFEGPYKTPTNALWFLDLPYTVGIQPPHIMFGVPSSHSVAPCY</sequence>
<evidence type="ECO:0000313" key="2">
    <source>
        <dbReference type="RefSeq" id="XP_040957108.1"/>
    </source>
</evidence>
<name>A0ABM3AQI9_GOSHI</name>
<proteinExistence type="predicted"/>
<dbReference type="Proteomes" id="UP000818029">
    <property type="component" value="Chromosome D09"/>
</dbReference>
<reference evidence="2" key="2">
    <citation type="submission" date="2025-08" db="UniProtKB">
        <authorList>
            <consortium name="RefSeq"/>
        </authorList>
    </citation>
    <scope>IDENTIFICATION</scope>
</reference>